<dbReference type="Proteomes" id="UP001153269">
    <property type="component" value="Unassembled WGS sequence"/>
</dbReference>
<evidence type="ECO:0000313" key="3">
    <source>
        <dbReference type="Proteomes" id="UP001153269"/>
    </source>
</evidence>
<evidence type="ECO:0000313" key="2">
    <source>
        <dbReference type="EMBL" id="CAB1447099.1"/>
    </source>
</evidence>
<sequence length="262" mass="29129">MELLPPPPLPLLYINLSSLHVPNLTSSPETFCFIAADPGPAAAAATLWTSRWFCAQASTHRLVRCATHGPWLSDAVARFTRNKERQQGASEAAEDQEENQKLQRTRRRIRSFRGPGGESEAAEDQEEHQKLQRTRRRIRSCRAPGGASEAAEDQEENQKLQRTGRRIRICRGPGGESEAAEDQEERAVSPLLLLRVSGIEGVFVSASHDEPDRLRVASSQMPVHQDHQGARTGDGFETIAFLSQSRSRNVQCNIRIVSIECT</sequence>
<organism evidence="2 3">
    <name type="scientific">Pleuronectes platessa</name>
    <name type="common">European plaice</name>
    <dbReference type="NCBI Taxonomy" id="8262"/>
    <lineage>
        <taxon>Eukaryota</taxon>
        <taxon>Metazoa</taxon>
        <taxon>Chordata</taxon>
        <taxon>Craniata</taxon>
        <taxon>Vertebrata</taxon>
        <taxon>Euteleostomi</taxon>
        <taxon>Actinopterygii</taxon>
        <taxon>Neopterygii</taxon>
        <taxon>Teleostei</taxon>
        <taxon>Neoteleostei</taxon>
        <taxon>Acanthomorphata</taxon>
        <taxon>Carangaria</taxon>
        <taxon>Pleuronectiformes</taxon>
        <taxon>Pleuronectoidei</taxon>
        <taxon>Pleuronectidae</taxon>
        <taxon>Pleuronectes</taxon>
    </lineage>
</organism>
<protein>
    <submittedName>
        <fullName evidence="2">Uncharacterized protein</fullName>
    </submittedName>
</protein>
<feature type="region of interest" description="Disordered" evidence="1">
    <location>
        <begin position="82"/>
        <end position="185"/>
    </location>
</feature>
<accession>A0A9N7VA89</accession>
<reference evidence="2" key="1">
    <citation type="submission" date="2020-03" db="EMBL/GenBank/DDBJ databases">
        <authorList>
            <person name="Weist P."/>
        </authorList>
    </citation>
    <scope>NUCLEOTIDE SEQUENCE</scope>
</reference>
<name>A0A9N7VA89_PLEPL</name>
<dbReference type="AlphaFoldDB" id="A0A9N7VA89"/>
<evidence type="ECO:0000256" key="1">
    <source>
        <dbReference type="SAM" id="MobiDB-lite"/>
    </source>
</evidence>
<keyword evidence="3" id="KW-1185">Reference proteome</keyword>
<feature type="compositionally biased region" description="Basic residues" evidence="1">
    <location>
        <begin position="131"/>
        <end position="140"/>
    </location>
</feature>
<dbReference type="EMBL" id="CADEAL010003936">
    <property type="protein sequence ID" value="CAB1447099.1"/>
    <property type="molecule type" value="Genomic_DNA"/>
</dbReference>
<gene>
    <name evidence="2" type="ORF">PLEPLA_LOCUS34796</name>
</gene>
<proteinExistence type="predicted"/>
<comment type="caution">
    <text evidence="2">The sequence shown here is derived from an EMBL/GenBank/DDBJ whole genome shotgun (WGS) entry which is preliminary data.</text>
</comment>